<reference evidence="2 3" key="1">
    <citation type="journal article" date="2016" name="Nat. Commun.">
        <title>Extremotolerant tardigrade genome and improved radiotolerance of human cultured cells by tardigrade-unique protein.</title>
        <authorList>
            <person name="Hashimoto T."/>
            <person name="Horikawa D.D."/>
            <person name="Saito Y."/>
            <person name="Kuwahara H."/>
            <person name="Kozuka-Hata H."/>
            <person name="Shin-I T."/>
            <person name="Minakuchi Y."/>
            <person name="Ohishi K."/>
            <person name="Motoyama A."/>
            <person name="Aizu T."/>
            <person name="Enomoto A."/>
            <person name="Kondo K."/>
            <person name="Tanaka S."/>
            <person name="Hara Y."/>
            <person name="Koshikawa S."/>
            <person name="Sagara H."/>
            <person name="Miura T."/>
            <person name="Yokobori S."/>
            <person name="Miyagawa K."/>
            <person name="Suzuki Y."/>
            <person name="Kubo T."/>
            <person name="Oyama M."/>
            <person name="Kohara Y."/>
            <person name="Fujiyama A."/>
            <person name="Arakawa K."/>
            <person name="Katayama T."/>
            <person name="Toyoda A."/>
            <person name="Kunieda T."/>
        </authorList>
    </citation>
    <scope>NUCLEOTIDE SEQUENCE [LARGE SCALE GENOMIC DNA]</scope>
    <source>
        <strain evidence="2 3">YOKOZUNA-1</strain>
    </source>
</reference>
<dbReference type="AlphaFoldDB" id="A0A1D1WAM9"/>
<dbReference type="Proteomes" id="UP000186922">
    <property type="component" value="Unassembled WGS sequence"/>
</dbReference>
<evidence type="ECO:0000256" key="1">
    <source>
        <dbReference type="SAM" id="MobiDB-lite"/>
    </source>
</evidence>
<organism evidence="2 3">
    <name type="scientific">Ramazzottius varieornatus</name>
    <name type="common">Water bear</name>
    <name type="synonym">Tardigrade</name>
    <dbReference type="NCBI Taxonomy" id="947166"/>
    <lineage>
        <taxon>Eukaryota</taxon>
        <taxon>Metazoa</taxon>
        <taxon>Ecdysozoa</taxon>
        <taxon>Tardigrada</taxon>
        <taxon>Eutardigrada</taxon>
        <taxon>Parachela</taxon>
        <taxon>Hypsibioidea</taxon>
        <taxon>Ramazzottiidae</taxon>
        <taxon>Ramazzottius</taxon>
    </lineage>
</organism>
<sequence>MSKRKLYGCCRHRPSKYSYIGKFYKAPEDQTALVKIVEDFIRAEYFDDGMDVVRRRREPWDHELANSASVSYSLNKRNRWRLVEELPSIVPQVLFDEPPLRTARSKKGGTTEYSVTVRGTIGTCPLYQYFSGIPYLKRYHPVTFSNCVTSETSNTKLLPGKKNWSKKGRRKEERTDKSNQEVADDRCVIGYCIGVPPEKTSYVFRKDRHTSDRDYSQLEYHLRKNSPSSGYKYKEEVDEYHMMGLEQLWELPIEGSDEVEEDTARLNEVSVYNMEDLLLAGRARQEQLTKRKAGKFPLDYEVIQDMAESSAWEEVGDLGGEGIDTGSVTSGDSSWELISSGCDGFEDV</sequence>
<keyword evidence="3" id="KW-1185">Reference proteome</keyword>
<protein>
    <submittedName>
        <fullName evidence="2">Uncharacterized protein</fullName>
    </submittedName>
</protein>
<dbReference type="EMBL" id="BDGG01000019">
    <property type="protein sequence ID" value="GAV08964.1"/>
    <property type="molecule type" value="Genomic_DNA"/>
</dbReference>
<proteinExistence type="predicted"/>
<gene>
    <name evidence="2" type="primary">RvY_18580-1</name>
    <name evidence="2" type="synonym">RvY_18580.1</name>
    <name evidence="2" type="ORF">RvY_18580</name>
</gene>
<name>A0A1D1WAM9_RAMVA</name>
<feature type="compositionally biased region" description="Basic and acidic residues" evidence="1">
    <location>
        <begin position="170"/>
        <end position="180"/>
    </location>
</feature>
<evidence type="ECO:0000313" key="2">
    <source>
        <dbReference type="EMBL" id="GAV08964.1"/>
    </source>
</evidence>
<comment type="caution">
    <text evidence="2">The sequence shown here is derived from an EMBL/GenBank/DDBJ whole genome shotgun (WGS) entry which is preliminary data.</text>
</comment>
<evidence type="ECO:0000313" key="3">
    <source>
        <dbReference type="Proteomes" id="UP000186922"/>
    </source>
</evidence>
<accession>A0A1D1WAM9</accession>
<feature type="region of interest" description="Disordered" evidence="1">
    <location>
        <begin position="152"/>
        <end position="180"/>
    </location>
</feature>